<feature type="transmembrane region" description="Helical" evidence="1">
    <location>
        <begin position="120"/>
        <end position="140"/>
    </location>
</feature>
<reference evidence="2 3" key="1">
    <citation type="journal article" date="2019" name="Int. J. Syst. Evol. Microbiol.">
        <title>The Global Catalogue of Microorganisms (GCM) 10K type strain sequencing project: providing services to taxonomists for standard genome sequencing and annotation.</title>
        <authorList>
            <consortium name="The Broad Institute Genomics Platform"/>
            <consortium name="The Broad Institute Genome Sequencing Center for Infectious Disease"/>
            <person name="Wu L."/>
            <person name="Ma J."/>
        </authorList>
    </citation>
    <scope>NUCLEOTIDE SEQUENCE [LARGE SCALE GENOMIC DNA]</scope>
    <source>
        <strain evidence="2 3">DT72</strain>
    </source>
</reference>
<evidence type="ECO:0000313" key="2">
    <source>
        <dbReference type="EMBL" id="MFC7081235.1"/>
    </source>
</evidence>
<evidence type="ECO:0000256" key="1">
    <source>
        <dbReference type="SAM" id="Phobius"/>
    </source>
</evidence>
<keyword evidence="1" id="KW-0812">Transmembrane</keyword>
<name>A0ABD5WPE4_9EURY</name>
<gene>
    <name evidence="2" type="ORF">ACFQJ6_15140</name>
</gene>
<protein>
    <recommendedName>
        <fullName evidence="4">DUF92 domain-containing protein</fullName>
    </recommendedName>
</protein>
<evidence type="ECO:0000313" key="3">
    <source>
        <dbReference type="Proteomes" id="UP001596407"/>
    </source>
</evidence>
<dbReference type="AlphaFoldDB" id="A0ABD5WPE4"/>
<feature type="transmembrane region" description="Helical" evidence="1">
    <location>
        <begin position="34"/>
        <end position="51"/>
    </location>
</feature>
<feature type="transmembrane region" description="Helical" evidence="1">
    <location>
        <begin position="63"/>
        <end position="93"/>
    </location>
</feature>
<proteinExistence type="predicted"/>
<organism evidence="2 3">
    <name type="scientific">Halorussus caseinilyticus</name>
    <dbReference type="NCBI Taxonomy" id="3034025"/>
    <lineage>
        <taxon>Archaea</taxon>
        <taxon>Methanobacteriati</taxon>
        <taxon>Methanobacteriota</taxon>
        <taxon>Stenosarchaea group</taxon>
        <taxon>Halobacteria</taxon>
        <taxon>Halobacteriales</taxon>
        <taxon>Haladaptataceae</taxon>
        <taxon>Halorussus</taxon>
    </lineage>
</organism>
<dbReference type="EMBL" id="JBHSZH010000005">
    <property type="protein sequence ID" value="MFC7081235.1"/>
    <property type="molecule type" value="Genomic_DNA"/>
</dbReference>
<evidence type="ECO:0008006" key="4">
    <source>
        <dbReference type="Google" id="ProtNLM"/>
    </source>
</evidence>
<keyword evidence="1" id="KW-1133">Transmembrane helix</keyword>
<dbReference type="InterPro" id="IPR055941">
    <property type="entry name" value="DUF7519"/>
</dbReference>
<keyword evidence="1" id="KW-0472">Membrane</keyword>
<dbReference type="Pfam" id="PF24363">
    <property type="entry name" value="DUF7519"/>
    <property type="match status" value="1"/>
</dbReference>
<dbReference type="Proteomes" id="UP001596407">
    <property type="component" value="Unassembled WGS sequence"/>
</dbReference>
<accession>A0ABD5WPE4</accession>
<sequence length="146" mass="14041">MTREIDRSPARLSSALAVTAAALSAGTSALASTLALAGGAAGLLAVTLGVVRGSRRAVTLGAAALLVGALVGGLLSGAPLLLLPGVIATVLAWDLGEQAINVGEQLGREAETTQLEATHAAGSTVVAVGAGGLGYGIFLVSSGVSQ</sequence>
<dbReference type="RefSeq" id="WP_382209973.1">
    <property type="nucleotide sequence ID" value="NZ_JBHSZH010000005.1"/>
</dbReference>
<comment type="caution">
    <text evidence="2">The sequence shown here is derived from an EMBL/GenBank/DDBJ whole genome shotgun (WGS) entry which is preliminary data.</text>
</comment>
<keyword evidence="3" id="KW-1185">Reference proteome</keyword>